<feature type="binding site" evidence="6">
    <location>
        <position position="73"/>
    </location>
    <ligand>
        <name>Zn(2+)</name>
        <dbReference type="ChEBI" id="CHEBI:29105"/>
    </ligand>
</feature>
<dbReference type="GO" id="GO:0046872">
    <property type="term" value="F:metal ion binding"/>
    <property type="evidence" value="ECO:0007669"/>
    <property type="project" value="UniProtKB-KW"/>
</dbReference>
<evidence type="ECO:0000256" key="6">
    <source>
        <dbReference type="PIRSR" id="PIRSR604254-1"/>
    </source>
</evidence>
<keyword evidence="6" id="KW-0862">Zinc</keyword>
<dbReference type="GO" id="GO:0012505">
    <property type="term" value="C:endomembrane system"/>
    <property type="evidence" value="ECO:0007669"/>
    <property type="project" value="UniProtKB-SubCell"/>
</dbReference>
<proteinExistence type="inferred from homology"/>
<evidence type="ECO:0000256" key="1">
    <source>
        <dbReference type="ARBA" id="ARBA00004127"/>
    </source>
</evidence>
<dbReference type="InterPro" id="IPR005744">
    <property type="entry name" value="Hy-lIII"/>
</dbReference>
<feature type="transmembrane region" description="Helical" evidence="7">
    <location>
        <begin position="114"/>
        <end position="132"/>
    </location>
</feature>
<dbReference type="PATRIC" id="fig|1423810.4.peg.343"/>
<dbReference type="Proteomes" id="UP000051789">
    <property type="component" value="Unassembled WGS sequence"/>
</dbReference>
<feature type="transmembrane region" description="Helical" evidence="7">
    <location>
        <begin position="168"/>
        <end position="187"/>
    </location>
</feature>
<evidence type="ECO:0000256" key="7">
    <source>
        <dbReference type="SAM" id="Phobius"/>
    </source>
</evidence>
<keyword evidence="9" id="KW-1185">Reference proteome</keyword>
<evidence type="ECO:0000256" key="3">
    <source>
        <dbReference type="ARBA" id="ARBA00022692"/>
    </source>
</evidence>
<protein>
    <submittedName>
        <fullName evidence="8">Hemolysin III-like protein</fullName>
    </submittedName>
</protein>
<dbReference type="PANTHER" id="PTHR20855">
    <property type="entry name" value="ADIPOR/PROGESTIN RECEPTOR-RELATED"/>
    <property type="match status" value="1"/>
</dbReference>
<dbReference type="STRING" id="1423810.FD19_GL000339"/>
<feature type="transmembrane region" description="Helical" evidence="7">
    <location>
        <begin position="144"/>
        <end position="162"/>
    </location>
</feature>
<comment type="caution">
    <text evidence="8">The sequence shown here is derived from an EMBL/GenBank/DDBJ whole genome shotgun (WGS) entry which is preliminary data.</text>
</comment>
<evidence type="ECO:0000313" key="9">
    <source>
        <dbReference type="Proteomes" id="UP000051789"/>
    </source>
</evidence>
<sequence length="218" mass="24112">MQMTANRLKSRRYLIKNEVWSAVTHGVGIALAITALVLLLVRAVPTGDWTRIWSFAGFGIALIVLYTSSTLFHALYFTRARKVFQALDHSSIYVLIAGSYLPYCLVAIGGPLGVGLLITIWALCLTGILLDCLAASKRLHKIEVAIYVLLGWLCLIAMVPLWEHLGVIGFWLLVAGGVAYTVGALIYTRRSIPYIHVVWHVFVMVGSALMFVSIYLFV</sequence>
<dbReference type="GO" id="GO:0016020">
    <property type="term" value="C:membrane"/>
    <property type="evidence" value="ECO:0007669"/>
    <property type="project" value="InterPro"/>
</dbReference>
<feature type="binding site" evidence="6">
    <location>
        <position position="200"/>
    </location>
    <ligand>
        <name>Zn(2+)</name>
        <dbReference type="ChEBI" id="CHEBI:29105"/>
    </ligand>
</feature>
<keyword evidence="3 7" id="KW-0812">Transmembrane</keyword>
<gene>
    <name evidence="8" type="ORF">FD19_GL000339</name>
</gene>
<keyword evidence="4 7" id="KW-1133">Transmembrane helix</keyword>
<dbReference type="NCBIfam" id="TIGR01065">
    <property type="entry name" value="hlyIII"/>
    <property type="match status" value="1"/>
</dbReference>
<evidence type="ECO:0000256" key="4">
    <source>
        <dbReference type="ARBA" id="ARBA00022989"/>
    </source>
</evidence>
<reference evidence="8 9" key="1">
    <citation type="journal article" date="2015" name="Genome Announc.">
        <title>Expanding the biotechnology potential of lactobacilli through comparative genomics of 213 strains and associated genera.</title>
        <authorList>
            <person name="Sun Z."/>
            <person name="Harris H.M."/>
            <person name="McCann A."/>
            <person name="Guo C."/>
            <person name="Argimon S."/>
            <person name="Zhang W."/>
            <person name="Yang X."/>
            <person name="Jeffery I.B."/>
            <person name="Cooney J.C."/>
            <person name="Kagawa T.F."/>
            <person name="Liu W."/>
            <person name="Song Y."/>
            <person name="Salvetti E."/>
            <person name="Wrobel A."/>
            <person name="Rasinkangas P."/>
            <person name="Parkhill J."/>
            <person name="Rea M.C."/>
            <person name="O'Sullivan O."/>
            <person name="Ritari J."/>
            <person name="Douillard F.P."/>
            <person name="Paul Ross R."/>
            <person name="Yang R."/>
            <person name="Briner A.E."/>
            <person name="Felis G.E."/>
            <person name="de Vos W.M."/>
            <person name="Barrangou R."/>
            <person name="Klaenhammer T.R."/>
            <person name="Caufield P.W."/>
            <person name="Cui Y."/>
            <person name="Zhang H."/>
            <person name="O'Toole P.W."/>
        </authorList>
    </citation>
    <scope>NUCLEOTIDE SEQUENCE [LARGE SCALE GENOMIC DNA]</scope>
    <source>
        <strain evidence="8 9">DSM 22698</strain>
    </source>
</reference>
<dbReference type="EMBL" id="AYZK01000001">
    <property type="protein sequence ID" value="KRM88055.1"/>
    <property type="molecule type" value="Genomic_DNA"/>
</dbReference>
<comment type="subcellular location">
    <subcellularLocation>
        <location evidence="1">Endomembrane system</location>
        <topology evidence="1">Multi-pass membrane protein</topology>
    </subcellularLocation>
</comment>
<feature type="transmembrane region" description="Helical" evidence="7">
    <location>
        <begin position="52"/>
        <end position="78"/>
    </location>
</feature>
<feature type="transmembrane region" description="Helical" evidence="7">
    <location>
        <begin position="194"/>
        <end position="217"/>
    </location>
</feature>
<comment type="similarity">
    <text evidence="2">Belongs to the UPF0073 (Hly-III) family.</text>
</comment>
<dbReference type="AlphaFoldDB" id="A0A0R2C907"/>
<dbReference type="Pfam" id="PF03006">
    <property type="entry name" value="HlyIII"/>
    <property type="match status" value="1"/>
</dbReference>
<evidence type="ECO:0000256" key="2">
    <source>
        <dbReference type="ARBA" id="ARBA00008488"/>
    </source>
</evidence>
<dbReference type="GO" id="GO:0140911">
    <property type="term" value="F:pore-forming activity"/>
    <property type="evidence" value="ECO:0007669"/>
    <property type="project" value="InterPro"/>
</dbReference>
<feature type="transmembrane region" description="Helical" evidence="7">
    <location>
        <begin position="90"/>
        <end position="108"/>
    </location>
</feature>
<organism evidence="8 9">
    <name type="scientific">Lacticaseibacillus thailandensis DSM 22698 = JCM 13996</name>
    <dbReference type="NCBI Taxonomy" id="1423810"/>
    <lineage>
        <taxon>Bacteria</taxon>
        <taxon>Bacillati</taxon>
        <taxon>Bacillota</taxon>
        <taxon>Bacilli</taxon>
        <taxon>Lactobacillales</taxon>
        <taxon>Lactobacillaceae</taxon>
        <taxon>Lacticaseibacillus</taxon>
    </lineage>
</organism>
<evidence type="ECO:0000256" key="5">
    <source>
        <dbReference type="ARBA" id="ARBA00023136"/>
    </source>
</evidence>
<keyword evidence="5 7" id="KW-0472">Membrane</keyword>
<dbReference type="InterPro" id="IPR004254">
    <property type="entry name" value="AdipoR/HlyIII-related"/>
</dbReference>
<evidence type="ECO:0000313" key="8">
    <source>
        <dbReference type="EMBL" id="KRM88055.1"/>
    </source>
</evidence>
<keyword evidence="6" id="KW-0479">Metal-binding</keyword>
<dbReference type="PANTHER" id="PTHR20855:SF129">
    <property type="entry name" value="HEMOLYSIN-3 HOMOLOG"/>
    <property type="match status" value="1"/>
</dbReference>
<accession>A0A0R2C907</accession>
<feature type="transmembrane region" description="Helical" evidence="7">
    <location>
        <begin position="20"/>
        <end position="40"/>
    </location>
</feature>
<name>A0A0R2C907_9LACO</name>
<feature type="binding site" evidence="6">
    <location>
        <position position="196"/>
    </location>
    <ligand>
        <name>Zn(2+)</name>
        <dbReference type="ChEBI" id="CHEBI:29105"/>
    </ligand>
</feature>